<name>A0AAE0RN93_9BIVA</name>
<feature type="region of interest" description="Disordered" evidence="1">
    <location>
        <begin position="332"/>
        <end position="510"/>
    </location>
</feature>
<feature type="compositionally biased region" description="Basic and acidic residues" evidence="1">
    <location>
        <begin position="372"/>
        <end position="383"/>
    </location>
</feature>
<dbReference type="AlphaFoldDB" id="A0AAE0RN93"/>
<feature type="compositionally biased region" description="Basic and acidic residues" evidence="1">
    <location>
        <begin position="461"/>
        <end position="474"/>
    </location>
</feature>
<reference evidence="4" key="1">
    <citation type="journal article" date="2021" name="Genome Biol. Evol.">
        <title>A High-Quality Reference Genome for a Parasitic Bivalve with Doubly Uniparental Inheritance (Bivalvia: Unionida).</title>
        <authorList>
            <person name="Smith C.H."/>
        </authorList>
    </citation>
    <scope>NUCLEOTIDE SEQUENCE</scope>
    <source>
        <strain evidence="4">CHS0354</strain>
    </source>
</reference>
<sequence>MKEFRLLGIILCILQNLDFADSACTHPFGTGTYISSTRGTWTTTNTTIANYKVTIGSRTTTITLTCSSLYDANRYILTTNYEIFNNLFIDIYTCLDIQYSTYSDKYYFYEATEFDSNSGDYFTADSTNVCNRANYLTAVETKVVIKQGTYDTNKIYCPNIILGNYTYNTTDDYSDMDSCNNTQQLTFKKNKATYVALSSGGNLKCMYSGTGTYVYLITFNIDSSVDSSNTYQFTCFAFSFSGYGSLVYASQRPQSCSSSQTPTNADSTAGKTFIFTPYVTCPINVTSTESKASEDLGWVGGLVAIIILLIVTGIVIACFFLKKDKVSDKEPIIKQEEGRDGTPTPSPPPSLDRGMTQFDLRIETPSVQSFKGQDDKAEEKNVRGGEPLLEEEELKNSISGEPLSEDKEVKNSIRRDPILKDKDVEKVRGGGKPLMEDEDEDEDEKLKEDIEVKSVTGDEIPQEKILEPGKRLKEEIEEEEIPEGSDGDSLTDEDVEESSEESEDFIITRSRQDQLDMIEWKSRDLEGVKTVGKKRKGRIRGDQSELTKVLKTRGELELQDMKTRDPDNYKMMKKFAKSQKYEINEYDKSEAEDFESGTKKGGRTAPFIIQYHHKKHLDDVLDEEEKLKNKAKEVPEYEDDVIEESEKEKTKAFEEDKDNDDKGETEEKDFKTIKEIIVQEEDLSINQDDALGIFGLDGPLPPGYASDKDGNIIREKDGSIVVTAQKKHELRRKIHHLFNLPRLIRDDRGRPVGGFKNDEFGPTAEWITEETIKEDEEVPRKQLRLSREGSMRSRGSRGTPLKNVGWEDKSDIISYIDEYSGRRGKENLASARELLRQRLAQPKKVRPGKEKMRPKRCKASDTDIYLPSGNIAEEEEKQKNRSLPPQEGRTHLARAKSVGSAEREQRVNRRTVRVRPFDPRGTLPAGGIPEETGSEMDDANRMERSLSGPGHLGTSPAFCPRYERGHYGQPSRESTMLTDASLYSMLTADLNDQDVSDRDLKRLLEELYVDKKYFDYYLQSEAVPTHAGVHTRGLAQSGRGFLLNRADYWHERNPLPPRPPPSELGMRMSRMQTIYTIADSGRYSMTSPTTERPDSADDVNLAERDNVRRLNEENSMPNSSNNAYRSVQTPERNHVRRLQHENSMHNSGSNTGNNTSRSGQSPNKQRENTIIDTSRSSQSRRIE</sequence>
<feature type="compositionally biased region" description="Polar residues" evidence="1">
    <location>
        <begin position="1170"/>
        <end position="1183"/>
    </location>
</feature>
<feature type="region of interest" description="Disordered" evidence="1">
    <location>
        <begin position="841"/>
        <end position="910"/>
    </location>
</feature>
<keyword evidence="3" id="KW-0732">Signal</keyword>
<feature type="region of interest" description="Disordered" evidence="1">
    <location>
        <begin position="1078"/>
        <end position="1183"/>
    </location>
</feature>
<keyword evidence="5" id="KW-1185">Reference proteome</keyword>
<feature type="region of interest" description="Disordered" evidence="1">
    <location>
        <begin position="617"/>
        <end position="667"/>
    </location>
</feature>
<feature type="compositionally biased region" description="Low complexity" evidence="1">
    <location>
        <begin position="1144"/>
        <end position="1159"/>
    </location>
</feature>
<feature type="compositionally biased region" description="Acidic residues" evidence="1">
    <location>
        <begin position="475"/>
        <end position="504"/>
    </location>
</feature>
<feature type="signal peptide" evidence="3">
    <location>
        <begin position="1"/>
        <end position="22"/>
    </location>
</feature>
<feature type="compositionally biased region" description="Basic and acidic residues" evidence="1">
    <location>
        <begin position="404"/>
        <end position="428"/>
    </location>
</feature>
<comment type="caution">
    <text evidence="4">The sequence shown here is derived from an EMBL/GenBank/DDBJ whole genome shotgun (WGS) entry which is preliminary data.</text>
</comment>
<feature type="transmembrane region" description="Helical" evidence="2">
    <location>
        <begin position="296"/>
        <end position="321"/>
    </location>
</feature>
<keyword evidence="2" id="KW-1133">Transmembrane helix</keyword>
<reference evidence="4" key="3">
    <citation type="submission" date="2023-05" db="EMBL/GenBank/DDBJ databases">
        <authorList>
            <person name="Smith C.H."/>
        </authorList>
    </citation>
    <scope>NUCLEOTIDE SEQUENCE</scope>
    <source>
        <strain evidence="4">CHS0354</strain>
        <tissue evidence="4">Mantle</tissue>
    </source>
</reference>
<evidence type="ECO:0000256" key="2">
    <source>
        <dbReference type="SAM" id="Phobius"/>
    </source>
</evidence>
<gene>
    <name evidence="4" type="ORF">CHS0354_025202</name>
</gene>
<keyword evidence="2" id="KW-0472">Membrane</keyword>
<accession>A0AAE0RN93</accession>
<dbReference type="Proteomes" id="UP001195483">
    <property type="component" value="Unassembled WGS sequence"/>
</dbReference>
<feature type="compositionally biased region" description="Basic and acidic residues" evidence="1">
    <location>
        <begin position="1091"/>
        <end position="1112"/>
    </location>
</feature>
<dbReference type="EMBL" id="JAEAOA010001503">
    <property type="protein sequence ID" value="KAK3576440.1"/>
    <property type="molecule type" value="Genomic_DNA"/>
</dbReference>
<organism evidence="4 5">
    <name type="scientific">Potamilus streckersoni</name>
    <dbReference type="NCBI Taxonomy" id="2493646"/>
    <lineage>
        <taxon>Eukaryota</taxon>
        <taxon>Metazoa</taxon>
        <taxon>Spiralia</taxon>
        <taxon>Lophotrochozoa</taxon>
        <taxon>Mollusca</taxon>
        <taxon>Bivalvia</taxon>
        <taxon>Autobranchia</taxon>
        <taxon>Heteroconchia</taxon>
        <taxon>Palaeoheterodonta</taxon>
        <taxon>Unionida</taxon>
        <taxon>Unionoidea</taxon>
        <taxon>Unionidae</taxon>
        <taxon>Ambleminae</taxon>
        <taxon>Lampsilini</taxon>
        <taxon>Potamilus</taxon>
    </lineage>
</organism>
<feature type="compositionally biased region" description="Basic and acidic residues" evidence="1">
    <location>
        <begin position="625"/>
        <end position="635"/>
    </location>
</feature>
<feature type="compositionally biased region" description="Basic residues" evidence="1">
    <location>
        <begin position="841"/>
        <end position="857"/>
    </location>
</feature>
<feature type="chain" id="PRO_5041929537" evidence="3">
    <location>
        <begin position="23"/>
        <end position="1183"/>
    </location>
</feature>
<evidence type="ECO:0000256" key="3">
    <source>
        <dbReference type="SAM" id="SignalP"/>
    </source>
</evidence>
<evidence type="ECO:0000313" key="5">
    <source>
        <dbReference type="Proteomes" id="UP001195483"/>
    </source>
</evidence>
<keyword evidence="2" id="KW-0812">Transmembrane</keyword>
<protein>
    <submittedName>
        <fullName evidence="4">Uncharacterized protein</fullName>
    </submittedName>
</protein>
<feature type="compositionally biased region" description="Basic and acidic residues" evidence="1">
    <location>
        <begin position="644"/>
        <end position="662"/>
    </location>
</feature>
<evidence type="ECO:0000313" key="4">
    <source>
        <dbReference type="EMBL" id="KAK3576440.1"/>
    </source>
</evidence>
<feature type="region of interest" description="Disordered" evidence="1">
    <location>
        <begin position="916"/>
        <end position="935"/>
    </location>
</feature>
<evidence type="ECO:0000256" key="1">
    <source>
        <dbReference type="SAM" id="MobiDB-lite"/>
    </source>
</evidence>
<reference evidence="4" key="2">
    <citation type="journal article" date="2021" name="Genome Biol. Evol.">
        <title>Developing a high-quality reference genome for a parasitic bivalve with doubly uniparental inheritance (Bivalvia: Unionida).</title>
        <authorList>
            <person name="Smith C.H."/>
        </authorList>
    </citation>
    <scope>NUCLEOTIDE SEQUENCE</scope>
    <source>
        <strain evidence="4">CHS0354</strain>
        <tissue evidence="4">Mantle</tissue>
    </source>
</reference>
<proteinExistence type="predicted"/>
<feature type="compositionally biased region" description="Low complexity" evidence="1">
    <location>
        <begin position="1113"/>
        <end position="1122"/>
    </location>
</feature>